<dbReference type="Gene3D" id="3.60.40.10">
    <property type="entry name" value="PPM-type phosphatase domain"/>
    <property type="match status" value="1"/>
</dbReference>
<name>A0A024U563_9STRA</name>
<dbReference type="eggNOG" id="KOG0700">
    <property type="taxonomic scope" value="Eukaryota"/>
</dbReference>
<dbReference type="EMBL" id="KI913962">
    <property type="protein sequence ID" value="ETW01546.1"/>
    <property type="molecule type" value="Genomic_DNA"/>
</dbReference>
<dbReference type="Pfam" id="PF00481">
    <property type="entry name" value="PP2C"/>
    <property type="match status" value="1"/>
</dbReference>
<dbReference type="SUPFAM" id="SSF81606">
    <property type="entry name" value="PP2C-like"/>
    <property type="match status" value="1"/>
</dbReference>
<accession>A0A024U563</accession>
<protein>
    <recommendedName>
        <fullName evidence="1">PPM-type phosphatase domain-containing protein</fullName>
    </recommendedName>
</protein>
<proteinExistence type="predicted"/>
<organism evidence="2">
    <name type="scientific">Aphanomyces invadans</name>
    <dbReference type="NCBI Taxonomy" id="157072"/>
    <lineage>
        <taxon>Eukaryota</taxon>
        <taxon>Sar</taxon>
        <taxon>Stramenopiles</taxon>
        <taxon>Oomycota</taxon>
        <taxon>Saprolegniomycetes</taxon>
        <taxon>Saprolegniales</taxon>
        <taxon>Verrucalvaceae</taxon>
        <taxon>Aphanomyces</taxon>
    </lineage>
</organism>
<gene>
    <name evidence="2" type="ORF">H310_06201</name>
</gene>
<dbReference type="RefSeq" id="XP_008869394.1">
    <property type="nucleotide sequence ID" value="XM_008871172.1"/>
</dbReference>
<dbReference type="AlphaFoldDB" id="A0A024U563"/>
<evidence type="ECO:0000313" key="2">
    <source>
        <dbReference type="EMBL" id="ETW01546.1"/>
    </source>
</evidence>
<evidence type="ECO:0000259" key="1">
    <source>
        <dbReference type="PROSITE" id="PS51746"/>
    </source>
</evidence>
<dbReference type="GO" id="GO:0004722">
    <property type="term" value="F:protein serine/threonine phosphatase activity"/>
    <property type="evidence" value="ECO:0007669"/>
    <property type="project" value="InterPro"/>
</dbReference>
<dbReference type="GeneID" id="20083251"/>
<dbReference type="InterPro" id="IPR001932">
    <property type="entry name" value="PPM-type_phosphatase-like_dom"/>
</dbReference>
<dbReference type="CDD" id="cd00143">
    <property type="entry name" value="PP2Cc"/>
    <property type="match status" value="1"/>
</dbReference>
<dbReference type="InterPro" id="IPR036457">
    <property type="entry name" value="PPM-type-like_dom_sf"/>
</dbReference>
<feature type="domain" description="PPM-type phosphatase" evidence="1">
    <location>
        <begin position="101"/>
        <end position="414"/>
    </location>
</feature>
<dbReference type="VEuPathDB" id="FungiDB:H310_06201"/>
<dbReference type="PANTHER" id="PTHR47992">
    <property type="entry name" value="PROTEIN PHOSPHATASE"/>
    <property type="match status" value="1"/>
</dbReference>
<sequence length="415" mass="44264">MLRHAVGRVATSSVLSASAKRSAVVVHTISTAEQQANSNPSRMAWMGMAMAASAAAMGSALCDAPPLSPIDRVQSPTENPSVPLDRVLNRQLQTPVAGVQSYSAASYKANNPIEDRFVVHAKDGVVYAAVLDGHGGWQVSQYAHDHLIKNAQAELNKLHAKSTANVQAALQQAFLRTDLDIREIVRPAFNMGFHQVNRVGACSQLAYLKDDMLVVANAGDCRAVLGSVESDSLVAIPMSNDHNAKLPVEMARLSQAHPNEPNIVVCKHPESCYVKGGLQPTRALGDFAFKDASLNGPADPTLRAGGRHIADPYTPPYVLALPETLSHVVTGADKFLILGSDGVWDFLTNQEAVDIVQACVARGEADEASRAIVEAVLTKAALVEKLTLGQLLDLAPGRKRRSVHDDTTVVVLVFA</sequence>
<dbReference type="PROSITE" id="PS51746">
    <property type="entry name" value="PPM_2"/>
    <property type="match status" value="1"/>
</dbReference>
<reference evidence="2" key="1">
    <citation type="submission" date="2013-12" db="EMBL/GenBank/DDBJ databases">
        <title>The Genome Sequence of Aphanomyces invadans NJM9701.</title>
        <authorList>
            <consortium name="The Broad Institute Genomics Platform"/>
            <person name="Russ C."/>
            <person name="Tyler B."/>
            <person name="van West P."/>
            <person name="Dieguez-Uribeondo J."/>
            <person name="Young S.K."/>
            <person name="Zeng Q."/>
            <person name="Gargeya S."/>
            <person name="Fitzgerald M."/>
            <person name="Abouelleil A."/>
            <person name="Alvarado L."/>
            <person name="Chapman S.B."/>
            <person name="Gainer-Dewar J."/>
            <person name="Goldberg J."/>
            <person name="Griggs A."/>
            <person name="Gujja S."/>
            <person name="Hansen M."/>
            <person name="Howarth C."/>
            <person name="Imamovic A."/>
            <person name="Ireland A."/>
            <person name="Larimer J."/>
            <person name="McCowan C."/>
            <person name="Murphy C."/>
            <person name="Pearson M."/>
            <person name="Poon T.W."/>
            <person name="Priest M."/>
            <person name="Roberts A."/>
            <person name="Saif S."/>
            <person name="Shea T."/>
            <person name="Sykes S."/>
            <person name="Wortman J."/>
            <person name="Nusbaum C."/>
            <person name="Birren B."/>
        </authorList>
    </citation>
    <scope>NUCLEOTIDE SEQUENCE [LARGE SCALE GENOMIC DNA]</scope>
    <source>
        <strain evidence="2">NJM9701</strain>
    </source>
</reference>
<dbReference type="OrthoDB" id="420076at2759"/>
<dbReference type="STRING" id="157072.A0A024U563"/>
<dbReference type="InterPro" id="IPR015655">
    <property type="entry name" value="PP2C"/>
</dbReference>
<dbReference type="SMART" id="SM00332">
    <property type="entry name" value="PP2Cc"/>
    <property type="match status" value="1"/>
</dbReference>